<proteinExistence type="predicted"/>
<feature type="non-terminal residue" evidence="4">
    <location>
        <position position="1"/>
    </location>
</feature>
<protein>
    <recommendedName>
        <fullName evidence="3">NADH:flavin oxidoreductase/NADH oxidase N-terminal domain-containing protein</fullName>
    </recommendedName>
</protein>
<accession>A0A382AAP1</accession>
<dbReference type="GO" id="GO:0016491">
    <property type="term" value="F:oxidoreductase activity"/>
    <property type="evidence" value="ECO:0007669"/>
    <property type="project" value="UniProtKB-KW"/>
</dbReference>
<keyword evidence="2" id="KW-0560">Oxidoreductase</keyword>
<dbReference type="PANTHER" id="PTHR43656:SF2">
    <property type="entry name" value="BINDING OXIDOREDUCTASE, PUTATIVE (AFU_ORTHOLOGUE AFUA_2G08260)-RELATED"/>
    <property type="match status" value="1"/>
</dbReference>
<keyword evidence="1" id="KW-0285">Flavoprotein</keyword>
<evidence type="ECO:0000313" key="4">
    <source>
        <dbReference type="EMBL" id="SVA98610.1"/>
    </source>
</evidence>
<dbReference type="CDD" id="cd02803">
    <property type="entry name" value="OYE_like_FMN_family"/>
    <property type="match status" value="1"/>
</dbReference>
<organism evidence="4">
    <name type="scientific">marine metagenome</name>
    <dbReference type="NCBI Taxonomy" id="408172"/>
    <lineage>
        <taxon>unclassified sequences</taxon>
        <taxon>metagenomes</taxon>
        <taxon>ecological metagenomes</taxon>
    </lineage>
</organism>
<dbReference type="GO" id="GO:0010181">
    <property type="term" value="F:FMN binding"/>
    <property type="evidence" value="ECO:0007669"/>
    <property type="project" value="InterPro"/>
</dbReference>
<name>A0A382AAP1_9ZZZZ</name>
<dbReference type="EMBL" id="UINC01024619">
    <property type="protein sequence ID" value="SVA98610.1"/>
    <property type="molecule type" value="Genomic_DNA"/>
</dbReference>
<gene>
    <name evidence="4" type="ORF">METZ01_LOCUS151464</name>
</gene>
<dbReference type="Pfam" id="PF00724">
    <property type="entry name" value="Oxidored_FMN"/>
    <property type="match status" value="1"/>
</dbReference>
<sequence>AEVADSMLFSPLAYQALELESRTWVPAMVPWRATDSGFVTADNLDWYGRFARGRPAALVVEATGIRDIASGPLLRVSDDRFIPGLKELVTKVRNASSGQTRLFIQLIDFLPVRRRPAPEKYFQCYLEITDRHRDALNAGDWPEHDLREALARLPVEELDSVLTPRELESLRMGYRERVTDTHLPQISELPEILPALFSQAAERAQQAGFDGVELHYAHAYTMASFLSATNNRDDGYGGTLRQRLRLPLEVYTAVRKSVGSDFAVGCRFLTEDCIDAGSTLADGSFFGQEFAAAGMDFISVSRGGKFDDARQPRVGEAAYPYTGRSGYECIPGYISDDFGPFGRNVEPASRVRAAIRKGDLETPVVVTGGIHGFHQAEALLDSGRADVIGMARQSLADPDWFRKVRAGQGRSVRVCEYTNYCEGLDRKHKQVTCQLWDRTGLDEPGISRSRDNKRRLVAPD</sequence>
<reference evidence="4" key="1">
    <citation type="submission" date="2018-05" db="EMBL/GenBank/DDBJ databases">
        <authorList>
            <person name="Lanie J.A."/>
            <person name="Ng W.-L."/>
            <person name="Kazmierczak K.M."/>
            <person name="Andrzejewski T.M."/>
            <person name="Davidsen T.M."/>
            <person name="Wayne K.J."/>
            <person name="Tettelin H."/>
            <person name="Glass J.I."/>
            <person name="Rusch D."/>
            <person name="Podicherti R."/>
            <person name="Tsui H.-C.T."/>
            <person name="Winkler M.E."/>
        </authorList>
    </citation>
    <scope>NUCLEOTIDE SEQUENCE</scope>
</reference>
<dbReference type="InterPro" id="IPR013785">
    <property type="entry name" value="Aldolase_TIM"/>
</dbReference>
<dbReference type="InterPro" id="IPR051799">
    <property type="entry name" value="NADH_flavin_oxidoreductase"/>
</dbReference>
<dbReference type="PANTHER" id="PTHR43656">
    <property type="entry name" value="BINDING OXIDOREDUCTASE, PUTATIVE (AFU_ORTHOLOGUE AFUA_2G08260)-RELATED"/>
    <property type="match status" value="1"/>
</dbReference>
<evidence type="ECO:0000259" key="3">
    <source>
        <dbReference type="Pfam" id="PF00724"/>
    </source>
</evidence>
<dbReference type="AlphaFoldDB" id="A0A382AAP1"/>
<evidence type="ECO:0000256" key="1">
    <source>
        <dbReference type="ARBA" id="ARBA00022630"/>
    </source>
</evidence>
<dbReference type="SUPFAM" id="SSF51395">
    <property type="entry name" value="FMN-linked oxidoreductases"/>
    <property type="match status" value="1"/>
</dbReference>
<feature type="domain" description="NADH:flavin oxidoreductase/NADH oxidase N-terminal" evidence="3">
    <location>
        <begin position="197"/>
        <end position="407"/>
    </location>
</feature>
<dbReference type="InterPro" id="IPR001155">
    <property type="entry name" value="OxRdtase_FMN_N"/>
</dbReference>
<dbReference type="Gene3D" id="3.20.20.70">
    <property type="entry name" value="Aldolase class I"/>
    <property type="match status" value="1"/>
</dbReference>
<evidence type="ECO:0000256" key="2">
    <source>
        <dbReference type="ARBA" id="ARBA00023002"/>
    </source>
</evidence>